<dbReference type="STRING" id="1088818.A0A2I0BHM7"/>
<keyword evidence="3" id="KW-1185">Reference proteome</keyword>
<dbReference type="SUPFAM" id="SSF51735">
    <property type="entry name" value="NAD(P)-binding Rossmann-fold domains"/>
    <property type="match status" value="1"/>
</dbReference>
<protein>
    <submittedName>
        <fullName evidence="2">Chloroplast stem-loop binding protein of 41 kDa a, chloroplastic</fullName>
    </submittedName>
</protein>
<evidence type="ECO:0000313" key="3">
    <source>
        <dbReference type="Proteomes" id="UP000236161"/>
    </source>
</evidence>
<reference evidence="2 3" key="1">
    <citation type="journal article" date="2017" name="Nature">
        <title>The Apostasia genome and the evolution of orchids.</title>
        <authorList>
            <person name="Zhang G.Q."/>
            <person name="Liu K.W."/>
            <person name="Li Z."/>
            <person name="Lohaus R."/>
            <person name="Hsiao Y.Y."/>
            <person name="Niu S.C."/>
            <person name="Wang J.Y."/>
            <person name="Lin Y.C."/>
            <person name="Xu Q."/>
            <person name="Chen L.J."/>
            <person name="Yoshida K."/>
            <person name="Fujiwara S."/>
            <person name="Wang Z.W."/>
            <person name="Zhang Y.Q."/>
            <person name="Mitsuda N."/>
            <person name="Wang M."/>
            <person name="Liu G.H."/>
            <person name="Pecoraro L."/>
            <person name="Huang H.X."/>
            <person name="Xiao X.J."/>
            <person name="Lin M."/>
            <person name="Wu X.Y."/>
            <person name="Wu W.L."/>
            <person name="Chen Y.Y."/>
            <person name="Chang S.B."/>
            <person name="Sakamoto S."/>
            <person name="Ohme-Takagi M."/>
            <person name="Yagi M."/>
            <person name="Zeng S.J."/>
            <person name="Shen C.Y."/>
            <person name="Yeh C.M."/>
            <person name="Luo Y.B."/>
            <person name="Tsai W.C."/>
            <person name="Van de Peer Y."/>
            <person name="Liu Z.J."/>
        </authorList>
    </citation>
    <scope>NUCLEOTIDE SEQUENCE [LARGE SCALE GENOMIC DNA]</scope>
    <source>
        <strain evidence="3">cv. Shenzhen</strain>
        <tissue evidence="2">Stem</tissue>
    </source>
</reference>
<evidence type="ECO:0000313" key="2">
    <source>
        <dbReference type="EMBL" id="PKA67301.1"/>
    </source>
</evidence>
<accession>A0A2I0BHM7</accession>
<evidence type="ECO:0000256" key="1">
    <source>
        <dbReference type="SAM" id="MobiDB-lite"/>
    </source>
</evidence>
<dbReference type="EMBL" id="KZ451883">
    <property type="protein sequence ID" value="PKA67301.1"/>
    <property type="molecule type" value="Genomic_DNA"/>
</dbReference>
<proteinExistence type="predicted"/>
<dbReference type="Proteomes" id="UP000236161">
    <property type="component" value="Unassembled WGS sequence"/>
</dbReference>
<gene>
    <name evidence="2" type="primary">CSP41A</name>
    <name evidence="2" type="ORF">AXF42_Ash004794</name>
</gene>
<feature type="region of interest" description="Disordered" evidence="1">
    <location>
        <begin position="1"/>
        <end position="20"/>
    </location>
</feature>
<name>A0A2I0BHM7_9ASPA</name>
<sequence>MSDATSRHIPPHQPSAMSADAAGTSVAATVCSQLFPSSLPPSFALPRSPIFRQRFLRLLLRNRSNACRRRSVEILRTSAAVPTAETEKKQVLIVNTNSGGHAVIGFYFARELLGAGHEVAILTVGEEGSDKMKKPPFTRFSELVAAGGRTVWGDPAEVVTIVGSAAFDVVLDNNGKDLDAVKIQLKMMQAMLRWKNTLQIYLLVVGQYFVPST</sequence>
<dbReference type="InterPro" id="IPR036291">
    <property type="entry name" value="NAD(P)-bd_dom_sf"/>
</dbReference>
<dbReference type="AlphaFoldDB" id="A0A2I0BHM7"/>
<dbReference type="OrthoDB" id="419598at2759"/>
<organism evidence="2 3">
    <name type="scientific">Apostasia shenzhenica</name>
    <dbReference type="NCBI Taxonomy" id="1088818"/>
    <lineage>
        <taxon>Eukaryota</taxon>
        <taxon>Viridiplantae</taxon>
        <taxon>Streptophyta</taxon>
        <taxon>Embryophyta</taxon>
        <taxon>Tracheophyta</taxon>
        <taxon>Spermatophyta</taxon>
        <taxon>Magnoliopsida</taxon>
        <taxon>Liliopsida</taxon>
        <taxon>Asparagales</taxon>
        <taxon>Orchidaceae</taxon>
        <taxon>Apostasioideae</taxon>
        <taxon>Apostasia</taxon>
    </lineage>
</organism>